<dbReference type="AlphaFoldDB" id="A0A7W3RI85"/>
<dbReference type="Proteomes" id="UP000543174">
    <property type="component" value="Unassembled WGS sequence"/>
</dbReference>
<evidence type="ECO:0000313" key="1">
    <source>
        <dbReference type="EMBL" id="MBA9042482.1"/>
    </source>
</evidence>
<name>A0A7W3RI85_PRIAR</name>
<accession>A0A7W3RI85</accession>
<reference evidence="1" key="1">
    <citation type="submission" date="2020-08" db="EMBL/GenBank/DDBJ databases">
        <title>Functional genomics of gut bacteria from endangered species of beetles.</title>
        <authorList>
            <person name="Carlos-Shanley C."/>
        </authorList>
    </citation>
    <scope>NUCLEOTIDE SEQUENCE [LARGE SCALE GENOMIC DNA]</scope>
    <source>
        <strain evidence="1">S00060</strain>
    </source>
</reference>
<gene>
    <name evidence="1" type="ORF">HNP21_005617</name>
</gene>
<dbReference type="EMBL" id="JACJHT010000013">
    <property type="protein sequence ID" value="MBA9042482.1"/>
    <property type="molecule type" value="Genomic_DNA"/>
</dbReference>
<comment type="caution">
    <text evidence="1">The sequence shown here is derived from an EMBL/GenBank/DDBJ whole genome shotgun (WGS) entry which is preliminary data.</text>
</comment>
<protein>
    <submittedName>
        <fullName evidence="1">Uncharacterized protein</fullName>
    </submittedName>
</protein>
<evidence type="ECO:0000313" key="2">
    <source>
        <dbReference type="Proteomes" id="UP000543174"/>
    </source>
</evidence>
<keyword evidence="2" id="KW-1185">Reference proteome</keyword>
<organism evidence="1 2">
    <name type="scientific">Priestia aryabhattai</name>
    <name type="common">Bacillus aryabhattai</name>
    <dbReference type="NCBI Taxonomy" id="412384"/>
    <lineage>
        <taxon>Bacteria</taxon>
        <taxon>Bacillati</taxon>
        <taxon>Bacillota</taxon>
        <taxon>Bacilli</taxon>
        <taxon>Bacillales</taxon>
        <taxon>Bacillaceae</taxon>
        <taxon>Priestia</taxon>
    </lineage>
</organism>
<proteinExistence type="predicted"/>
<sequence length="54" mass="6821">MLDNYERFLLYREIKCLIADYDKCRLLPTKNELYNQIVFLKKVLKYRYEKRISR</sequence>